<evidence type="ECO:0000313" key="4">
    <source>
        <dbReference type="EMBL" id="GEU33540.1"/>
    </source>
</evidence>
<comment type="caution">
    <text evidence="4">The sequence shown here is derived from an EMBL/GenBank/DDBJ whole genome shotgun (WGS) entry which is preliminary data.</text>
</comment>
<dbReference type="EMBL" id="BKCJ010000475">
    <property type="protein sequence ID" value="GEU33540.1"/>
    <property type="molecule type" value="Genomic_DNA"/>
</dbReference>
<dbReference type="InterPro" id="IPR036875">
    <property type="entry name" value="Znf_CCHC_sf"/>
</dbReference>
<dbReference type="AlphaFoldDB" id="A0A6L2JA01"/>
<dbReference type="PROSITE" id="PS50158">
    <property type="entry name" value="ZF_CCHC"/>
    <property type="match status" value="1"/>
</dbReference>
<proteinExistence type="predicted"/>
<feature type="domain" description="CCHC-type" evidence="3">
    <location>
        <begin position="144"/>
        <end position="159"/>
    </location>
</feature>
<dbReference type="Gene3D" id="4.10.60.10">
    <property type="entry name" value="Zinc finger, CCHC-type"/>
    <property type="match status" value="1"/>
</dbReference>
<organism evidence="4">
    <name type="scientific">Tanacetum cinerariifolium</name>
    <name type="common">Dalmatian daisy</name>
    <name type="synonym">Chrysanthemum cinerariifolium</name>
    <dbReference type="NCBI Taxonomy" id="118510"/>
    <lineage>
        <taxon>Eukaryota</taxon>
        <taxon>Viridiplantae</taxon>
        <taxon>Streptophyta</taxon>
        <taxon>Embryophyta</taxon>
        <taxon>Tracheophyta</taxon>
        <taxon>Spermatophyta</taxon>
        <taxon>Magnoliopsida</taxon>
        <taxon>eudicotyledons</taxon>
        <taxon>Gunneridae</taxon>
        <taxon>Pentapetalae</taxon>
        <taxon>asterids</taxon>
        <taxon>campanulids</taxon>
        <taxon>Asterales</taxon>
        <taxon>Asteraceae</taxon>
        <taxon>Asteroideae</taxon>
        <taxon>Anthemideae</taxon>
        <taxon>Anthemidinae</taxon>
        <taxon>Tanacetum</taxon>
    </lineage>
</organism>
<keyword evidence="1" id="KW-0862">Zinc</keyword>
<keyword evidence="1" id="KW-0479">Metal-binding</keyword>
<dbReference type="SUPFAM" id="SSF57756">
    <property type="entry name" value="Retrovirus zinc finger-like domains"/>
    <property type="match status" value="1"/>
</dbReference>
<gene>
    <name evidence="4" type="ORF">Tci_005518</name>
</gene>
<reference evidence="4" key="1">
    <citation type="journal article" date="2019" name="Sci. Rep.">
        <title>Draft genome of Tanacetum cinerariifolium, the natural source of mosquito coil.</title>
        <authorList>
            <person name="Yamashiro T."/>
            <person name="Shiraishi A."/>
            <person name="Satake H."/>
            <person name="Nakayama K."/>
        </authorList>
    </citation>
    <scope>NUCLEOTIDE SEQUENCE</scope>
</reference>
<evidence type="ECO:0000259" key="3">
    <source>
        <dbReference type="PROSITE" id="PS50158"/>
    </source>
</evidence>
<dbReference type="SMART" id="SM00343">
    <property type="entry name" value="ZnF_C2HC"/>
    <property type="match status" value="2"/>
</dbReference>
<keyword evidence="1" id="KW-0863">Zinc-finger</keyword>
<accession>A0A6L2JA01</accession>
<name>A0A6L2JA01_TANCI</name>
<feature type="compositionally biased region" description="Basic and acidic residues" evidence="2">
    <location>
        <begin position="39"/>
        <end position="61"/>
    </location>
</feature>
<dbReference type="Pfam" id="PF00098">
    <property type="entry name" value="zf-CCHC"/>
    <property type="match status" value="1"/>
</dbReference>
<dbReference type="GO" id="GO:0008270">
    <property type="term" value="F:zinc ion binding"/>
    <property type="evidence" value="ECO:0007669"/>
    <property type="project" value="UniProtKB-KW"/>
</dbReference>
<feature type="region of interest" description="Disordered" evidence="2">
    <location>
        <begin position="30"/>
        <end position="81"/>
    </location>
</feature>
<sequence length="180" mass="20446">MSLAKVEQIIAQRVANAIENIAIYETKTRMARKSTNQTKQHEGKIAEDVNNKRKEEDDHKGSSSQQQNKEPKMIRAHTVGPSNNKGYAGKLLLCNKCVFHHIGPYVAKCGNCKRLGHQTKNCRTPVLREKQSPSVAKQKAKVTCYECGILGHFKSDCPKWKFHKRVNEYQKEKLLEAQVS</sequence>
<dbReference type="GO" id="GO:0003676">
    <property type="term" value="F:nucleic acid binding"/>
    <property type="evidence" value="ECO:0007669"/>
    <property type="project" value="InterPro"/>
</dbReference>
<evidence type="ECO:0000256" key="2">
    <source>
        <dbReference type="SAM" id="MobiDB-lite"/>
    </source>
</evidence>
<dbReference type="InterPro" id="IPR001878">
    <property type="entry name" value="Znf_CCHC"/>
</dbReference>
<protein>
    <recommendedName>
        <fullName evidence="3">CCHC-type domain-containing protein</fullName>
    </recommendedName>
</protein>
<evidence type="ECO:0000256" key="1">
    <source>
        <dbReference type="PROSITE-ProRule" id="PRU00047"/>
    </source>
</evidence>